<dbReference type="Gene3D" id="1.10.287.470">
    <property type="entry name" value="Helix hairpin bin"/>
    <property type="match status" value="1"/>
</dbReference>
<dbReference type="AlphaFoldDB" id="A0A369A3P6"/>
<feature type="domain" description="Multidrug resistance protein MdtA-like barrel-sandwich hybrid" evidence="2">
    <location>
        <begin position="61"/>
        <end position="207"/>
    </location>
</feature>
<accession>A0A369A3P6</accession>
<comment type="similarity">
    <text evidence="1">Belongs to the membrane fusion protein (MFP) (TC 8.A.1) family.</text>
</comment>
<evidence type="ECO:0000313" key="5">
    <source>
        <dbReference type="Proteomes" id="UP000253517"/>
    </source>
</evidence>
<dbReference type="InterPro" id="IPR006143">
    <property type="entry name" value="RND_pump_MFP"/>
</dbReference>
<dbReference type="PANTHER" id="PTHR30469:SF33">
    <property type="entry name" value="SLR1207 PROTEIN"/>
    <property type="match status" value="1"/>
</dbReference>
<dbReference type="Gene3D" id="2.40.420.20">
    <property type="match status" value="1"/>
</dbReference>
<protein>
    <submittedName>
        <fullName evidence="4">HlyD family secretion protein</fullName>
    </submittedName>
</protein>
<reference evidence="4 5" key="1">
    <citation type="submission" date="2018-07" db="EMBL/GenBank/DDBJ databases">
        <title>Genomic Encyclopedia of Type Strains, Phase IV (KMG-IV): sequencing the most valuable type-strain genomes for metagenomic binning, comparative biology and taxonomic classification.</title>
        <authorList>
            <person name="Goeker M."/>
        </authorList>
    </citation>
    <scope>NUCLEOTIDE SEQUENCE [LARGE SCALE GENOMIC DNA]</scope>
    <source>
        <strain evidence="4 5">DSM 21410</strain>
    </source>
</reference>
<proteinExistence type="inferred from homology"/>
<evidence type="ECO:0000259" key="3">
    <source>
        <dbReference type="Pfam" id="PF25990"/>
    </source>
</evidence>
<dbReference type="NCBIfam" id="TIGR01730">
    <property type="entry name" value="RND_mfp"/>
    <property type="match status" value="1"/>
</dbReference>
<dbReference type="Gene3D" id="2.40.50.100">
    <property type="match status" value="1"/>
</dbReference>
<evidence type="ECO:0000256" key="1">
    <source>
        <dbReference type="ARBA" id="ARBA00009477"/>
    </source>
</evidence>
<organism evidence="4 5">
    <name type="scientific">Schleiferia thermophila</name>
    <dbReference type="NCBI Taxonomy" id="884107"/>
    <lineage>
        <taxon>Bacteria</taxon>
        <taxon>Pseudomonadati</taxon>
        <taxon>Bacteroidota</taxon>
        <taxon>Flavobacteriia</taxon>
        <taxon>Flavobacteriales</taxon>
        <taxon>Schleiferiaceae</taxon>
        <taxon>Schleiferia</taxon>
    </lineage>
</organism>
<evidence type="ECO:0000313" key="4">
    <source>
        <dbReference type="EMBL" id="RCX03815.1"/>
    </source>
</evidence>
<sequence>MKKKTVVILVAAAGIIALVALRKMGLLGSVEQTFEVETAVVDRGDIVETVTASGKVQPVTMVKISPEVPGEVIEVLVKEGQQVEKGQLLLKINPDIYLAAVKRAEAALNSAKANLLTSKATLAEAEKNYKRNLPLKTSGVISAGEFDVIERAFQVAKYQAEAAEYQLKSAEATYIEANDNLRRTTIYAPISGLVSKLSVEVGERVVGTAQMAGTEVMRIVDLSELEVVTEVNENDINKVKIGDSTLIEVDAVSDKPFWGQVTRVAYSSTTAITGQQISADQITNFEVRIRISPESYAELQKIVKHPFKPGMSASVEIFCEKVENAIRVPVRAVTVRSDSATAKTKVSSGSEDELFECVFLANGNRAVIRKVSIGIQDENFFEVKDGLKEGDLVISGPFEIVNQRLKNNSAIKIKSNKKK</sequence>
<dbReference type="Proteomes" id="UP000253517">
    <property type="component" value="Unassembled WGS sequence"/>
</dbReference>
<dbReference type="PANTHER" id="PTHR30469">
    <property type="entry name" value="MULTIDRUG RESISTANCE PROTEIN MDTA"/>
    <property type="match status" value="1"/>
</dbReference>
<evidence type="ECO:0000259" key="2">
    <source>
        <dbReference type="Pfam" id="PF25917"/>
    </source>
</evidence>
<dbReference type="EMBL" id="QPJS01000002">
    <property type="protein sequence ID" value="RCX03815.1"/>
    <property type="molecule type" value="Genomic_DNA"/>
</dbReference>
<dbReference type="SUPFAM" id="SSF111369">
    <property type="entry name" value="HlyD-like secretion proteins"/>
    <property type="match status" value="1"/>
</dbReference>
<dbReference type="Pfam" id="PF25990">
    <property type="entry name" value="Beta-barrel_YknX"/>
    <property type="match status" value="1"/>
</dbReference>
<dbReference type="RefSeq" id="WP_037357292.1">
    <property type="nucleotide sequence ID" value="NZ_BHZF01000002.1"/>
</dbReference>
<gene>
    <name evidence="4" type="ORF">DES35_102271</name>
</gene>
<dbReference type="GO" id="GO:1990281">
    <property type="term" value="C:efflux pump complex"/>
    <property type="evidence" value="ECO:0007669"/>
    <property type="project" value="TreeGrafter"/>
</dbReference>
<dbReference type="InterPro" id="IPR058636">
    <property type="entry name" value="Beta-barrel_YknX"/>
</dbReference>
<dbReference type="InterPro" id="IPR058625">
    <property type="entry name" value="MdtA-like_BSH"/>
</dbReference>
<name>A0A369A3P6_9FLAO</name>
<dbReference type="Gene3D" id="2.40.30.170">
    <property type="match status" value="1"/>
</dbReference>
<dbReference type="GO" id="GO:0015562">
    <property type="term" value="F:efflux transmembrane transporter activity"/>
    <property type="evidence" value="ECO:0007669"/>
    <property type="project" value="TreeGrafter"/>
</dbReference>
<comment type="caution">
    <text evidence="4">The sequence shown here is derived from an EMBL/GenBank/DDBJ whole genome shotgun (WGS) entry which is preliminary data.</text>
</comment>
<feature type="domain" description="YknX-like beta-barrel" evidence="3">
    <location>
        <begin position="226"/>
        <end position="295"/>
    </location>
</feature>
<dbReference type="Pfam" id="PF25917">
    <property type="entry name" value="BSH_RND"/>
    <property type="match status" value="1"/>
</dbReference>
<keyword evidence="5" id="KW-1185">Reference proteome</keyword>